<dbReference type="AlphaFoldDB" id="A0A432Z1L3"/>
<comment type="caution">
    <text evidence="1">The sequence shown here is derived from an EMBL/GenBank/DDBJ whole genome shotgun (WGS) entry which is preliminary data.</text>
</comment>
<dbReference type="OrthoDB" id="547265at2"/>
<accession>A0A432Z1L3</accession>
<dbReference type="SUPFAM" id="SSF52540">
    <property type="entry name" value="P-loop containing nucleoside triphosphate hydrolases"/>
    <property type="match status" value="1"/>
</dbReference>
<evidence type="ECO:0000313" key="1">
    <source>
        <dbReference type="EMBL" id="RUO71782.1"/>
    </source>
</evidence>
<organism evidence="1 2">
    <name type="scientific">Idiomarina ramblicola</name>
    <dbReference type="NCBI Taxonomy" id="263724"/>
    <lineage>
        <taxon>Bacteria</taxon>
        <taxon>Pseudomonadati</taxon>
        <taxon>Pseudomonadota</taxon>
        <taxon>Gammaproteobacteria</taxon>
        <taxon>Alteromonadales</taxon>
        <taxon>Idiomarinaceae</taxon>
        <taxon>Idiomarina</taxon>
    </lineage>
</organism>
<keyword evidence="2" id="KW-1185">Reference proteome</keyword>
<dbReference type="Gene3D" id="3.40.50.300">
    <property type="entry name" value="P-loop containing nucleotide triphosphate hydrolases"/>
    <property type="match status" value="1"/>
</dbReference>
<proteinExistence type="predicted"/>
<evidence type="ECO:0008006" key="3">
    <source>
        <dbReference type="Google" id="ProtNLM"/>
    </source>
</evidence>
<evidence type="ECO:0000313" key="2">
    <source>
        <dbReference type="Proteomes" id="UP000288058"/>
    </source>
</evidence>
<dbReference type="EMBL" id="PIQC01000003">
    <property type="protein sequence ID" value="RUO71782.1"/>
    <property type="molecule type" value="Genomic_DNA"/>
</dbReference>
<dbReference type="Proteomes" id="UP000288058">
    <property type="component" value="Unassembled WGS sequence"/>
</dbReference>
<dbReference type="RefSeq" id="WP_126780682.1">
    <property type="nucleotide sequence ID" value="NZ_PIQC01000003.1"/>
</dbReference>
<gene>
    <name evidence="1" type="ORF">CWI78_04500</name>
</gene>
<dbReference type="InterPro" id="IPR027417">
    <property type="entry name" value="P-loop_NTPase"/>
</dbReference>
<reference evidence="2" key="1">
    <citation type="journal article" date="2018" name="Front. Microbiol.">
        <title>Genome-Based Analysis Reveals the Taxonomy and Diversity of the Family Idiomarinaceae.</title>
        <authorList>
            <person name="Liu Y."/>
            <person name="Lai Q."/>
            <person name="Shao Z."/>
        </authorList>
    </citation>
    <scope>NUCLEOTIDE SEQUENCE [LARGE SCALE GENOMIC DNA]</scope>
    <source>
        <strain evidence="2">R22</strain>
    </source>
</reference>
<name>A0A432Z1L3_9GAMM</name>
<protein>
    <recommendedName>
        <fullName evidence="3">Sulfotransferase domain-containing protein</fullName>
    </recommendedName>
</protein>
<sequence length="285" mass="33463">MKELVLHIGLYKTGSTFLQREIFRGKFYTFDKSPNNTNVDREQDEKDKSNLLRRFFTTNKDIPIEEIFSNYRFDSLNVISHESLINIPCFDDQLGEKDSLSLFFSKLQELLIYLRSIGVTLKVFCVFRHQPDWLASWYAHTCYRSKHPSQEDFDKKLAFLLASEFNNTPVLFFSSWIESLKKLLGSTNVLALPYESLNEISFQEHISQFIGTDIGWDDKNKAHNVKSRGNNEWSVTKRADWGDSRRALTLSREQERAIQKVFLESNEDLNDIIQSTIPERYYKLI</sequence>